<dbReference type="InterPro" id="IPR006665">
    <property type="entry name" value="OmpA-like"/>
</dbReference>
<comment type="caution">
    <text evidence="7">The sequence shown here is derived from an EMBL/GenBank/DDBJ whole genome shotgun (WGS) entry which is preliminary data.</text>
</comment>
<dbReference type="PRINTS" id="PR01023">
    <property type="entry name" value="NAFLGMOTY"/>
</dbReference>
<organism evidence="7 8">
    <name type="scientific">Arcticibacter tournemirensis</name>
    <dbReference type="NCBI Taxonomy" id="699437"/>
    <lineage>
        <taxon>Bacteria</taxon>
        <taxon>Pseudomonadati</taxon>
        <taxon>Bacteroidota</taxon>
        <taxon>Sphingobacteriia</taxon>
        <taxon>Sphingobacteriales</taxon>
        <taxon>Sphingobacteriaceae</taxon>
        <taxon>Arcticibacter</taxon>
    </lineage>
</organism>
<evidence type="ECO:0000256" key="5">
    <source>
        <dbReference type="SAM" id="MobiDB-lite"/>
    </source>
</evidence>
<keyword evidence="3" id="KW-0998">Cell outer membrane</keyword>
<dbReference type="PANTHER" id="PTHR30329">
    <property type="entry name" value="STATOR ELEMENT OF FLAGELLAR MOTOR COMPLEX"/>
    <property type="match status" value="1"/>
</dbReference>
<protein>
    <submittedName>
        <fullName evidence="7">OmpA family protein</fullName>
    </submittedName>
</protein>
<proteinExistence type="predicted"/>
<dbReference type="OrthoDB" id="9782229at2"/>
<dbReference type="InterPro" id="IPR036737">
    <property type="entry name" value="OmpA-like_sf"/>
</dbReference>
<keyword evidence="8" id="KW-1185">Reference proteome</keyword>
<dbReference type="PROSITE" id="PS51123">
    <property type="entry name" value="OMPA_2"/>
    <property type="match status" value="1"/>
</dbReference>
<evidence type="ECO:0000256" key="2">
    <source>
        <dbReference type="ARBA" id="ARBA00023136"/>
    </source>
</evidence>
<dbReference type="PROSITE" id="PS51257">
    <property type="entry name" value="PROKAR_LIPOPROTEIN"/>
    <property type="match status" value="1"/>
</dbReference>
<evidence type="ECO:0000256" key="3">
    <source>
        <dbReference type="ARBA" id="ARBA00023237"/>
    </source>
</evidence>
<dbReference type="CDD" id="cd07185">
    <property type="entry name" value="OmpA_C-like"/>
    <property type="match status" value="1"/>
</dbReference>
<evidence type="ECO:0000259" key="6">
    <source>
        <dbReference type="PROSITE" id="PS51123"/>
    </source>
</evidence>
<feature type="region of interest" description="Disordered" evidence="5">
    <location>
        <begin position="138"/>
        <end position="159"/>
    </location>
</feature>
<accession>A0A5M9HEC8</accession>
<evidence type="ECO:0000313" key="7">
    <source>
        <dbReference type="EMBL" id="KAA8484685.1"/>
    </source>
</evidence>
<dbReference type="Pfam" id="PF00691">
    <property type="entry name" value="OmpA"/>
    <property type="match status" value="1"/>
</dbReference>
<evidence type="ECO:0000256" key="4">
    <source>
        <dbReference type="PROSITE-ProRule" id="PRU00473"/>
    </source>
</evidence>
<dbReference type="SUPFAM" id="SSF103088">
    <property type="entry name" value="OmpA-like"/>
    <property type="match status" value="1"/>
</dbReference>
<dbReference type="InterPro" id="IPR006664">
    <property type="entry name" value="OMP_bac"/>
</dbReference>
<sequence length="173" mass="19125">MIRPFFYAVLVTCTVLLSCKSKKNIADSSVASQPASDVQYDAYRNKLPNTQVVRSEQSIKVTFDSEILFPTNSSYLTEKAKADIKKLAEVIKQQGDVKIVIEGHSDKTGTPEYNKWLSEKRAVSVKATLVSHGLTESSISTTGYGDTKPIADNRTPEGRAKNRRVELTITPVQ</sequence>
<evidence type="ECO:0000313" key="8">
    <source>
        <dbReference type="Proteomes" id="UP000322918"/>
    </source>
</evidence>
<evidence type="ECO:0000256" key="1">
    <source>
        <dbReference type="ARBA" id="ARBA00004442"/>
    </source>
</evidence>
<dbReference type="RefSeq" id="WP_141816870.1">
    <property type="nucleotide sequence ID" value="NZ_VFPL01000002.1"/>
</dbReference>
<reference evidence="7 8" key="1">
    <citation type="submission" date="2019-09" db="EMBL/GenBank/DDBJ databases">
        <title>Pararcticibacter amylolyticus gen. nov., sp. nov., isolated from a rottenly hemp rope, and reclassification of Pedobacter tournemirensis as Pararcticibacter tournemirensis comb. nov.</title>
        <authorList>
            <person name="Cai Y."/>
        </authorList>
    </citation>
    <scope>NUCLEOTIDE SEQUENCE [LARGE SCALE GENOMIC DNA]</scope>
    <source>
        <strain evidence="7 8">TF5-37.2-LB10</strain>
    </source>
</reference>
<dbReference type="Proteomes" id="UP000322918">
    <property type="component" value="Unassembled WGS sequence"/>
</dbReference>
<dbReference type="GO" id="GO:0009279">
    <property type="term" value="C:cell outer membrane"/>
    <property type="evidence" value="ECO:0007669"/>
    <property type="project" value="UniProtKB-SubCell"/>
</dbReference>
<feature type="compositionally biased region" description="Basic and acidic residues" evidence="5">
    <location>
        <begin position="149"/>
        <end position="159"/>
    </location>
</feature>
<dbReference type="AlphaFoldDB" id="A0A5M9HEC8"/>
<name>A0A5M9HEC8_9SPHI</name>
<dbReference type="PANTHER" id="PTHR30329:SF21">
    <property type="entry name" value="LIPOPROTEIN YIAD-RELATED"/>
    <property type="match status" value="1"/>
</dbReference>
<comment type="subcellular location">
    <subcellularLocation>
        <location evidence="1">Cell outer membrane</location>
    </subcellularLocation>
</comment>
<dbReference type="EMBL" id="VWNE01000007">
    <property type="protein sequence ID" value="KAA8484685.1"/>
    <property type="molecule type" value="Genomic_DNA"/>
</dbReference>
<dbReference type="PRINTS" id="PR01021">
    <property type="entry name" value="OMPADOMAIN"/>
</dbReference>
<feature type="domain" description="OmpA-like" evidence="6">
    <location>
        <begin position="56"/>
        <end position="173"/>
    </location>
</feature>
<dbReference type="Gene3D" id="3.30.1330.60">
    <property type="entry name" value="OmpA-like domain"/>
    <property type="match status" value="1"/>
</dbReference>
<gene>
    <name evidence="7" type="ORF">F1649_05790</name>
</gene>
<dbReference type="InterPro" id="IPR050330">
    <property type="entry name" value="Bact_OuterMem_StrucFunc"/>
</dbReference>
<keyword evidence="2 4" id="KW-0472">Membrane</keyword>